<dbReference type="PANTHER" id="PTHR42982:SF1">
    <property type="entry name" value="SEC-INDEPENDENT PROTEIN TRANSLOCASE PROTEIN TATA"/>
    <property type="match status" value="1"/>
</dbReference>
<comment type="function">
    <text evidence="9">Part of the twin-arginine translocation (Tat) system that transports large folded proteins containing a characteristic twin-arginine motif in their signal peptide across membranes. TatA could form the protein-conducting channel of the Tat system.</text>
</comment>
<evidence type="ECO:0000256" key="5">
    <source>
        <dbReference type="ARBA" id="ARBA00022927"/>
    </source>
</evidence>
<dbReference type="RefSeq" id="WP_344003941.1">
    <property type="nucleotide sequence ID" value="NZ_BAAAMY010000002.1"/>
</dbReference>
<dbReference type="HAMAP" id="MF_00236">
    <property type="entry name" value="TatA_E"/>
    <property type="match status" value="1"/>
</dbReference>
<proteinExistence type="inferred from homology"/>
<keyword evidence="3 9" id="KW-1003">Cell membrane</keyword>
<dbReference type="Proteomes" id="UP001501612">
    <property type="component" value="Unassembled WGS sequence"/>
</dbReference>
<evidence type="ECO:0000256" key="10">
    <source>
        <dbReference type="SAM" id="MobiDB-lite"/>
    </source>
</evidence>
<keyword evidence="2 9" id="KW-0813">Transport</keyword>
<comment type="subcellular location">
    <subcellularLocation>
        <location evidence="1 9">Cell membrane</location>
        <topology evidence="1 9">Single-pass membrane protein</topology>
    </subcellularLocation>
</comment>
<keyword evidence="5 9" id="KW-0653">Protein transport</keyword>
<evidence type="ECO:0000313" key="12">
    <source>
        <dbReference type="Proteomes" id="UP001501612"/>
    </source>
</evidence>
<evidence type="ECO:0000256" key="3">
    <source>
        <dbReference type="ARBA" id="ARBA00022475"/>
    </source>
</evidence>
<keyword evidence="12" id="KW-1185">Reference proteome</keyword>
<reference evidence="12" key="1">
    <citation type="journal article" date="2019" name="Int. J. Syst. Evol. Microbiol.">
        <title>The Global Catalogue of Microorganisms (GCM) 10K type strain sequencing project: providing services to taxonomists for standard genome sequencing and annotation.</title>
        <authorList>
            <consortium name="The Broad Institute Genomics Platform"/>
            <consortium name="The Broad Institute Genome Sequencing Center for Infectious Disease"/>
            <person name="Wu L."/>
            <person name="Ma J."/>
        </authorList>
    </citation>
    <scope>NUCLEOTIDE SEQUENCE [LARGE SCALE GENOMIC DNA]</scope>
    <source>
        <strain evidence="12">JCM 14046</strain>
    </source>
</reference>
<evidence type="ECO:0000256" key="9">
    <source>
        <dbReference type="HAMAP-Rule" id="MF_00236"/>
    </source>
</evidence>
<dbReference type="Pfam" id="PF02416">
    <property type="entry name" value="TatA_B_E"/>
    <property type="match status" value="1"/>
</dbReference>
<evidence type="ECO:0000256" key="1">
    <source>
        <dbReference type="ARBA" id="ARBA00004162"/>
    </source>
</evidence>
<evidence type="ECO:0000256" key="4">
    <source>
        <dbReference type="ARBA" id="ARBA00022692"/>
    </source>
</evidence>
<dbReference type="NCBIfam" id="TIGR01411">
    <property type="entry name" value="tatAE"/>
    <property type="match status" value="1"/>
</dbReference>
<gene>
    <name evidence="9 11" type="primary">tatA</name>
    <name evidence="11" type="ORF">GCM10009737_07500</name>
</gene>
<name>A0ABP5ACR7_9ACTN</name>
<protein>
    <recommendedName>
        <fullName evidence="9">Sec-independent protein translocase protein TatA</fullName>
    </recommendedName>
</protein>
<organism evidence="11 12">
    <name type="scientific">Nocardioides lentus</name>
    <dbReference type="NCBI Taxonomy" id="338077"/>
    <lineage>
        <taxon>Bacteria</taxon>
        <taxon>Bacillati</taxon>
        <taxon>Actinomycetota</taxon>
        <taxon>Actinomycetes</taxon>
        <taxon>Propionibacteriales</taxon>
        <taxon>Nocardioidaceae</taxon>
        <taxon>Nocardioides</taxon>
    </lineage>
</organism>
<keyword evidence="7 9" id="KW-0811">Translocation</keyword>
<evidence type="ECO:0000313" key="11">
    <source>
        <dbReference type="EMBL" id="GAA1908902.1"/>
    </source>
</evidence>
<keyword evidence="6 9" id="KW-1133">Transmembrane helix</keyword>
<comment type="subunit">
    <text evidence="9">The Tat system comprises two distinct complexes: a TatABC complex, containing multiple copies of TatA, TatB and TatC subunits, and a separate TatA complex, containing only TatA subunits. Substrates initially bind to the TatABC complex, which probably triggers association of the separate TatA complex to form the active translocon.</text>
</comment>
<dbReference type="InterPro" id="IPR003369">
    <property type="entry name" value="TatA/B/E"/>
</dbReference>
<evidence type="ECO:0000256" key="6">
    <source>
        <dbReference type="ARBA" id="ARBA00022989"/>
    </source>
</evidence>
<accession>A0ABP5ACR7</accession>
<keyword evidence="4 9" id="KW-0812">Transmembrane</keyword>
<dbReference type="InterPro" id="IPR006312">
    <property type="entry name" value="TatA/E"/>
</dbReference>
<evidence type="ECO:0000256" key="7">
    <source>
        <dbReference type="ARBA" id="ARBA00023010"/>
    </source>
</evidence>
<evidence type="ECO:0000256" key="8">
    <source>
        <dbReference type="ARBA" id="ARBA00023136"/>
    </source>
</evidence>
<dbReference type="Gene3D" id="1.20.5.3310">
    <property type="match status" value="1"/>
</dbReference>
<comment type="similarity">
    <text evidence="9">Belongs to the TatA/E family.</text>
</comment>
<evidence type="ECO:0000256" key="2">
    <source>
        <dbReference type="ARBA" id="ARBA00022448"/>
    </source>
</evidence>
<dbReference type="PANTHER" id="PTHR42982">
    <property type="entry name" value="SEC-INDEPENDENT PROTEIN TRANSLOCASE PROTEIN TATA"/>
    <property type="match status" value="1"/>
</dbReference>
<dbReference type="EMBL" id="BAAAMY010000002">
    <property type="protein sequence ID" value="GAA1908902.1"/>
    <property type="molecule type" value="Genomic_DNA"/>
</dbReference>
<comment type="caution">
    <text evidence="11">The sequence shown here is derived from an EMBL/GenBank/DDBJ whole genome shotgun (WGS) entry which is preliminary data.</text>
</comment>
<keyword evidence="8 9" id="KW-0472">Membrane</keyword>
<feature type="region of interest" description="Disordered" evidence="10">
    <location>
        <begin position="47"/>
        <end position="89"/>
    </location>
</feature>
<sequence length="89" mass="9669">MFGLGTMELVLIFGVIILLFGAAKLPELARGTGRALRIFKTETKGLIEGDDDGVKDSDKHPAEKEIEARNAAAREAEIQATREPRDTTS</sequence>